<dbReference type="EMBL" id="JAAMPC010000005">
    <property type="protein sequence ID" value="KAG2311911.1"/>
    <property type="molecule type" value="Genomic_DNA"/>
</dbReference>
<dbReference type="OrthoDB" id="1112954at2759"/>
<gene>
    <name evidence="2" type="ORF">Bca52824_023468</name>
</gene>
<sequence length="376" mass="43405">MTLTTRSSAVDESFQRIGALDASVTDLNHRFNELDEKFNRIAATSAVNTESISATVSHSSLEQNRNDAELGYRCNAHRSENKEGRYKKIEMPVFAGEHPFDWIAQAERYFRVTPFTDWSEFKRRLLARFTESFEKTPGKRLFSLQQSGSAAEYVREFQELAHQVKLAEENLIDIFFNGLKQELKEVIKMKEPKTLPDHIEAVMKMEDSEFCKMFALLKEQESKSGKQSSKPPIRYGSQFWKPKQQTLESGQRQEDKQGQTKLTEKQPLKLSDAEYDYKRKNGLCFKCPERWSKTHVCKNKSLQVMVVNQGCEMELVEEEFFEACEGDERTEIMELSLYSFLGWSSPTTTRIKGKIGKTSVVVLIDSEPPTLFHQIL</sequence>
<name>A0A8X7VIJ2_BRACI</name>
<proteinExistence type="predicted"/>
<organism evidence="2 3">
    <name type="scientific">Brassica carinata</name>
    <name type="common">Ethiopian mustard</name>
    <name type="synonym">Abyssinian cabbage</name>
    <dbReference type="NCBI Taxonomy" id="52824"/>
    <lineage>
        <taxon>Eukaryota</taxon>
        <taxon>Viridiplantae</taxon>
        <taxon>Streptophyta</taxon>
        <taxon>Embryophyta</taxon>
        <taxon>Tracheophyta</taxon>
        <taxon>Spermatophyta</taxon>
        <taxon>Magnoliopsida</taxon>
        <taxon>eudicotyledons</taxon>
        <taxon>Gunneridae</taxon>
        <taxon>Pentapetalae</taxon>
        <taxon>rosids</taxon>
        <taxon>malvids</taxon>
        <taxon>Brassicales</taxon>
        <taxon>Brassicaceae</taxon>
        <taxon>Brassiceae</taxon>
        <taxon>Brassica</taxon>
    </lineage>
</organism>
<reference evidence="2 3" key="1">
    <citation type="submission" date="2020-02" db="EMBL/GenBank/DDBJ databases">
        <authorList>
            <person name="Ma Q."/>
            <person name="Huang Y."/>
            <person name="Song X."/>
            <person name="Pei D."/>
        </authorList>
    </citation>
    <scope>NUCLEOTIDE SEQUENCE [LARGE SCALE GENOMIC DNA]</scope>
    <source>
        <strain evidence="2">Sxm20200214</strain>
        <tissue evidence="2">Leaf</tissue>
    </source>
</reference>
<keyword evidence="3" id="KW-1185">Reference proteome</keyword>
<comment type="caution">
    <text evidence="2">The sequence shown here is derived from an EMBL/GenBank/DDBJ whole genome shotgun (WGS) entry which is preliminary data.</text>
</comment>
<protein>
    <recommendedName>
        <fullName evidence="1">Retrotransposon gag domain-containing protein</fullName>
    </recommendedName>
</protein>
<evidence type="ECO:0000259" key="1">
    <source>
        <dbReference type="Pfam" id="PF03732"/>
    </source>
</evidence>
<evidence type="ECO:0000313" key="2">
    <source>
        <dbReference type="EMBL" id="KAG2311911.1"/>
    </source>
</evidence>
<dbReference type="Proteomes" id="UP000886595">
    <property type="component" value="Unassembled WGS sequence"/>
</dbReference>
<dbReference type="AlphaFoldDB" id="A0A8X7VIJ2"/>
<dbReference type="Pfam" id="PF03732">
    <property type="entry name" value="Retrotrans_gag"/>
    <property type="match status" value="1"/>
</dbReference>
<feature type="domain" description="Retrotransposon gag" evidence="1">
    <location>
        <begin position="113"/>
        <end position="180"/>
    </location>
</feature>
<dbReference type="InterPro" id="IPR005162">
    <property type="entry name" value="Retrotrans_gag_dom"/>
</dbReference>
<accession>A0A8X7VIJ2</accession>
<evidence type="ECO:0000313" key="3">
    <source>
        <dbReference type="Proteomes" id="UP000886595"/>
    </source>
</evidence>